<dbReference type="AlphaFoldDB" id="A0AAP0RKS1"/>
<gene>
    <name evidence="1" type="ORF">L1049_013580</name>
</gene>
<sequence length="95" mass="10795">MDEDKVGELVYNDVRQTVDDNVETSHGAEQGTMQRGHPMVWDALGLNSTRENKLLCQENSTNEDFDDETFGRERPVGVLNYITKSFSVHCLLIFS</sequence>
<dbReference type="Proteomes" id="UP001415857">
    <property type="component" value="Unassembled WGS sequence"/>
</dbReference>
<accession>A0AAP0RKS1</accession>
<evidence type="ECO:0000313" key="1">
    <source>
        <dbReference type="EMBL" id="KAK9279897.1"/>
    </source>
</evidence>
<protein>
    <submittedName>
        <fullName evidence="1">Uncharacterized protein</fullName>
    </submittedName>
</protein>
<name>A0AAP0RKS1_LIQFO</name>
<keyword evidence="2" id="KW-1185">Reference proteome</keyword>
<reference evidence="1 2" key="1">
    <citation type="journal article" date="2024" name="Plant J.">
        <title>Genome sequences and population genomics reveal climatic adaptation and genomic divergence between two closely related sweetgum species.</title>
        <authorList>
            <person name="Xu W.Q."/>
            <person name="Ren C.Q."/>
            <person name="Zhang X.Y."/>
            <person name="Comes H.P."/>
            <person name="Liu X.H."/>
            <person name="Li Y.G."/>
            <person name="Kettle C.J."/>
            <person name="Jalonen R."/>
            <person name="Gaisberger H."/>
            <person name="Ma Y.Z."/>
            <person name="Qiu Y.X."/>
        </authorList>
    </citation>
    <scope>NUCLEOTIDE SEQUENCE [LARGE SCALE GENOMIC DNA]</scope>
    <source>
        <strain evidence="1">Hangzhou</strain>
    </source>
</reference>
<dbReference type="EMBL" id="JBBPBK010000008">
    <property type="protein sequence ID" value="KAK9279897.1"/>
    <property type="molecule type" value="Genomic_DNA"/>
</dbReference>
<evidence type="ECO:0000313" key="2">
    <source>
        <dbReference type="Proteomes" id="UP001415857"/>
    </source>
</evidence>
<proteinExistence type="predicted"/>
<organism evidence="1 2">
    <name type="scientific">Liquidambar formosana</name>
    <name type="common">Formosan gum</name>
    <dbReference type="NCBI Taxonomy" id="63359"/>
    <lineage>
        <taxon>Eukaryota</taxon>
        <taxon>Viridiplantae</taxon>
        <taxon>Streptophyta</taxon>
        <taxon>Embryophyta</taxon>
        <taxon>Tracheophyta</taxon>
        <taxon>Spermatophyta</taxon>
        <taxon>Magnoliopsida</taxon>
        <taxon>eudicotyledons</taxon>
        <taxon>Gunneridae</taxon>
        <taxon>Pentapetalae</taxon>
        <taxon>Saxifragales</taxon>
        <taxon>Altingiaceae</taxon>
        <taxon>Liquidambar</taxon>
    </lineage>
</organism>
<comment type="caution">
    <text evidence="1">The sequence shown here is derived from an EMBL/GenBank/DDBJ whole genome shotgun (WGS) entry which is preliminary data.</text>
</comment>